<reference evidence="1 2" key="1">
    <citation type="submission" date="2018-07" db="EMBL/GenBank/DDBJ databases">
        <title>Halioglobus sp. genome submission.</title>
        <authorList>
            <person name="Ye M.-Q."/>
            <person name="Du Z.-J."/>
        </authorList>
    </citation>
    <scope>NUCLEOTIDE SEQUENCE [LARGE SCALE GENOMIC DNA]</scope>
    <source>
        <strain evidence="1 2">U0301</strain>
    </source>
</reference>
<accession>A0A3L7DT80</accession>
<dbReference type="Proteomes" id="UP000265509">
    <property type="component" value="Unassembled WGS sequence"/>
</dbReference>
<keyword evidence="1" id="KW-0808">Transferase</keyword>
<comment type="caution">
    <text evidence="1">The sequence shown here is derived from an EMBL/GenBank/DDBJ whole genome shotgun (WGS) entry which is preliminary data.</text>
</comment>
<dbReference type="Gene3D" id="3.40.50.300">
    <property type="entry name" value="P-loop containing nucleotide triphosphate hydrolases"/>
    <property type="match status" value="1"/>
</dbReference>
<gene>
    <name evidence="1" type="ORF">DWB85_16035</name>
</gene>
<keyword evidence="2" id="KW-1185">Reference proteome</keyword>
<dbReference type="OrthoDB" id="3336394at2"/>
<dbReference type="EMBL" id="QRAN01000020">
    <property type="protein sequence ID" value="RLQ20758.1"/>
    <property type="molecule type" value="Genomic_DNA"/>
</dbReference>
<evidence type="ECO:0000313" key="2">
    <source>
        <dbReference type="Proteomes" id="UP000265509"/>
    </source>
</evidence>
<name>A0A3L7DT80_9GAMM</name>
<dbReference type="GO" id="GO:0016740">
    <property type="term" value="F:transferase activity"/>
    <property type="evidence" value="ECO:0007669"/>
    <property type="project" value="UniProtKB-KW"/>
</dbReference>
<dbReference type="RefSeq" id="WP_117956563.1">
    <property type="nucleotide sequence ID" value="NZ_QRAN01000020.1"/>
</dbReference>
<organism evidence="1 2">
    <name type="scientific">Seongchinamella sediminis</name>
    <dbReference type="NCBI Taxonomy" id="2283635"/>
    <lineage>
        <taxon>Bacteria</taxon>
        <taxon>Pseudomonadati</taxon>
        <taxon>Pseudomonadota</taxon>
        <taxon>Gammaproteobacteria</taxon>
        <taxon>Cellvibrionales</taxon>
        <taxon>Halieaceae</taxon>
        <taxon>Seongchinamella</taxon>
    </lineage>
</organism>
<evidence type="ECO:0000313" key="1">
    <source>
        <dbReference type="EMBL" id="RLQ20758.1"/>
    </source>
</evidence>
<proteinExistence type="predicted"/>
<dbReference type="InterPro" id="IPR027417">
    <property type="entry name" value="P-loop_NTPase"/>
</dbReference>
<sequence length="277" mass="32110">MASYRLEEWLRRLFVMRKTVGQALSAGRNRAGQHVAFIAGVQRSGTNMMMDVLERSAETDVYHERDRRAFDNYQMRQPAVIHSLLRRSRGRCFVIKSLCELQHLQRLMEEFTPARTVWIVRDYRDVVNSMCKSFGNQGKQVKRIAVDRDADGWQGQGMSDATHALVRDHVHDAISDPSAAALIWYFRNQLYFDQGLDGDPRVLLVRYESLVTQPEPEFRRIFAFLDLAYRRGHSRKVVPHSIRKAREPDIEQPIRDLCEAMMGRFDGLRPLTGELAS</sequence>
<dbReference type="Pfam" id="PF13469">
    <property type="entry name" value="Sulfotransfer_3"/>
    <property type="match status" value="1"/>
</dbReference>
<dbReference type="SUPFAM" id="SSF52540">
    <property type="entry name" value="P-loop containing nucleoside triphosphate hydrolases"/>
    <property type="match status" value="1"/>
</dbReference>
<protein>
    <submittedName>
        <fullName evidence="1">Sulfotransferase family protein</fullName>
    </submittedName>
</protein>
<dbReference type="AlphaFoldDB" id="A0A3L7DT80"/>